<dbReference type="Proteomes" id="UP000308181">
    <property type="component" value="Unassembled WGS sequence"/>
</dbReference>
<dbReference type="InterPro" id="IPR015943">
    <property type="entry name" value="WD40/YVTN_repeat-like_dom_sf"/>
</dbReference>
<reference evidence="3 4" key="1">
    <citation type="submission" date="2019-04" db="EMBL/GenBank/DDBJ databases">
        <title>Pedobacter sp. AR-3-17 sp. nov., isolated from Arctic soil.</title>
        <authorList>
            <person name="Dahal R.H."/>
            <person name="Kim D.-U."/>
        </authorList>
    </citation>
    <scope>NUCLEOTIDE SEQUENCE [LARGE SCALE GENOMIC DNA]</scope>
    <source>
        <strain evidence="3 4">AR-3-17</strain>
    </source>
</reference>
<dbReference type="OrthoDB" id="8432779at2"/>
<feature type="chain" id="PRO_5020642263" description="Oligogalacturonate lyase domain-containing protein" evidence="1">
    <location>
        <begin position="23"/>
        <end position="422"/>
    </location>
</feature>
<keyword evidence="4" id="KW-1185">Reference proteome</keyword>
<feature type="domain" description="Oligogalacturonate lyase" evidence="2">
    <location>
        <begin position="105"/>
        <end position="418"/>
    </location>
</feature>
<sequence length="422" mass="48114">MKKNLIPVFIISLMVTTLSLKAQEVLETGGKKMPAEWIDKDTYHKVVRLSDGLQGNSLSFYFHNIPFIGNEMIFYNNSNQKAADVTDMKKEDAPTTNINNRQIWSINLATKKKTQLTFHQSSMNGEVVSEKTKTIFFQVKDSVFALNLETKKERLVFVFPADFRSNISAVNADGTLLAGSRATDAEKEILKNNPNKSSFFNLIYDAHLPKTLFTINVKTGELKKVFTDNAWLNHLQFSTTNPNLLSFCHEGPWHKVNRIWHIDLITKKITQVHHRTMDMEIWGHEWFGKSGKTMWFDLQQPKGETFFVAGYDVATGKEIKYSLPRNDWSVHYNSNATETLFAGDGGDPGAVAKAPNGQWINLFTPNGDHFDTEKLVNMKHHQYKLEPNVHFSPDGKWIIFRANFEGESQVYGVEIAKSSKKL</sequence>
<evidence type="ECO:0000256" key="1">
    <source>
        <dbReference type="SAM" id="SignalP"/>
    </source>
</evidence>
<dbReference type="EMBL" id="SWBP01000008">
    <property type="protein sequence ID" value="TKB95525.1"/>
    <property type="molecule type" value="Genomic_DNA"/>
</dbReference>
<gene>
    <name evidence="3" type="ORF">FA046_16115</name>
</gene>
<evidence type="ECO:0000259" key="2">
    <source>
        <dbReference type="Pfam" id="PF14583"/>
    </source>
</evidence>
<comment type="caution">
    <text evidence="3">The sequence shown here is derived from an EMBL/GenBank/DDBJ whole genome shotgun (WGS) entry which is preliminary data.</text>
</comment>
<dbReference type="Pfam" id="PF14583">
    <property type="entry name" value="Pectate_lyase22"/>
    <property type="match status" value="1"/>
</dbReference>
<name>A0A4U1BUG4_9SPHI</name>
<organism evidence="3 4">
    <name type="scientific">Pedobacter cryophilus</name>
    <dbReference type="NCBI Taxonomy" id="2571271"/>
    <lineage>
        <taxon>Bacteria</taxon>
        <taxon>Pseudomonadati</taxon>
        <taxon>Bacteroidota</taxon>
        <taxon>Sphingobacteriia</taxon>
        <taxon>Sphingobacteriales</taxon>
        <taxon>Sphingobacteriaceae</taxon>
        <taxon>Pedobacter</taxon>
    </lineage>
</organism>
<evidence type="ECO:0000313" key="4">
    <source>
        <dbReference type="Proteomes" id="UP000308181"/>
    </source>
</evidence>
<feature type="signal peptide" evidence="1">
    <location>
        <begin position="1"/>
        <end position="22"/>
    </location>
</feature>
<dbReference type="Gene3D" id="2.130.10.10">
    <property type="entry name" value="YVTN repeat-like/Quinoprotein amine dehydrogenase"/>
    <property type="match status" value="1"/>
</dbReference>
<proteinExistence type="predicted"/>
<dbReference type="InterPro" id="IPR027946">
    <property type="entry name" value="Ogl_dom"/>
</dbReference>
<dbReference type="GO" id="GO:0047487">
    <property type="term" value="F:oligogalacturonide lyase activity"/>
    <property type="evidence" value="ECO:0007669"/>
    <property type="project" value="InterPro"/>
</dbReference>
<dbReference type="GO" id="GO:0045490">
    <property type="term" value="P:pectin catabolic process"/>
    <property type="evidence" value="ECO:0007669"/>
    <property type="project" value="InterPro"/>
</dbReference>
<dbReference type="RefSeq" id="WP_136827571.1">
    <property type="nucleotide sequence ID" value="NZ_SWBP01000008.1"/>
</dbReference>
<accession>A0A4U1BUG4</accession>
<evidence type="ECO:0000313" key="3">
    <source>
        <dbReference type="EMBL" id="TKB95525.1"/>
    </source>
</evidence>
<dbReference type="AlphaFoldDB" id="A0A4U1BUG4"/>
<keyword evidence="1" id="KW-0732">Signal</keyword>
<dbReference type="SUPFAM" id="SSF82171">
    <property type="entry name" value="DPP6 N-terminal domain-like"/>
    <property type="match status" value="1"/>
</dbReference>
<protein>
    <recommendedName>
        <fullName evidence="2">Oligogalacturonate lyase domain-containing protein</fullName>
    </recommendedName>
</protein>